<dbReference type="Gene3D" id="3.40.50.300">
    <property type="entry name" value="P-loop containing nucleotide triphosphate hydrolases"/>
    <property type="match status" value="1"/>
</dbReference>
<name>X1HCZ7_9ZZZZ</name>
<organism evidence="1">
    <name type="scientific">marine sediment metagenome</name>
    <dbReference type="NCBI Taxonomy" id="412755"/>
    <lineage>
        <taxon>unclassified sequences</taxon>
        <taxon>metagenomes</taxon>
        <taxon>ecological metagenomes</taxon>
    </lineage>
</organism>
<feature type="non-terminal residue" evidence="1">
    <location>
        <position position="207"/>
    </location>
</feature>
<dbReference type="EMBL" id="BARU01024649">
    <property type="protein sequence ID" value="GAH51719.1"/>
    <property type="molecule type" value="Genomic_DNA"/>
</dbReference>
<sequence length="207" mass="24000">MKNPSSKDLEKLALNAKEIAKKVAACQDWQPIVVEFAGTPKSGKSTNIDVLNHFLRRSEFKVAAPTEGVSKRTPYNLKSDLMAYNSWALCYAISELLVGYYNVDKPHVVMLDRGPFDSLAWMLHLRENGKLSNEEYRIIYHFVTLDKWEKIVKRIYLFTCDPKLSLKRELEEKLIRVSGLVMNEERLIQLKEQYDILKADLNFESKL</sequence>
<dbReference type="InterPro" id="IPR027417">
    <property type="entry name" value="P-loop_NTPase"/>
</dbReference>
<evidence type="ECO:0008006" key="2">
    <source>
        <dbReference type="Google" id="ProtNLM"/>
    </source>
</evidence>
<dbReference type="AlphaFoldDB" id="X1HCZ7"/>
<comment type="caution">
    <text evidence="1">The sequence shown here is derived from an EMBL/GenBank/DDBJ whole genome shotgun (WGS) entry which is preliminary data.</text>
</comment>
<protein>
    <recommendedName>
        <fullName evidence="2">Thymidylate kinase-like domain-containing protein</fullName>
    </recommendedName>
</protein>
<proteinExistence type="predicted"/>
<accession>X1HCZ7</accession>
<gene>
    <name evidence="1" type="ORF">S03H2_39822</name>
</gene>
<reference evidence="1" key="1">
    <citation type="journal article" date="2014" name="Front. Microbiol.">
        <title>High frequency of phylogenetically diverse reductive dehalogenase-homologous genes in deep subseafloor sedimentary metagenomes.</title>
        <authorList>
            <person name="Kawai M."/>
            <person name="Futagami T."/>
            <person name="Toyoda A."/>
            <person name="Takaki Y."/>
            <person name="Nishi S."/>
            <person name="Hori S."/>
            <person name="Arai W."/>
            <person name="Tsubouchi T."/>
            <person name="Morono Y."/>
            <person name="Uchiyama I."/>
            <person name="Ito T."/>
            <person name="Fujiyama A."/>
            <person name="Inagaki F."/>
            <person name="Takami H."/>
        </authorList>
    </citation>
    <scope>NUCLEOTIDE SEQUENCE</scope>
    <source>
        <strain evidence="1">Expedition CK06-06</strain>
    </source>
</reference>
<dbReference type="SUPFAM" id="SSF52540">
    <property type="entry name" value="P-loop containing nucleoside triphosphate hydrolases"/>
    <property type="match status" value="1"/>
</dbReference>
<evidence type="ECO:0000313" key="1">
    <source>
        <dbReference type="EMBL" id="GAH51719.1"/>
    </source>
</evidence>